<accession>A0ABW9F5C5</accession>
<name>A0ABW9F5C5_9FIRM</name>
<dbReference type="Pfam" id="PF21307">
    <property type="entry name" value="Glyco_hydro_95_C"/>
    <property type="match status" value="1"/>
</dbReference>
<keyword evidence="4" id="KW-0378">Hydrolase</keyword>
<dbReference type="InterPro" id="IPR027414">
    <property type="entry name" value="GH95_N_dom"/>
</dbReference>
<organism evidence="4 5">
    <name type="scientific">Helcococcus bovis</name>
    <dbReference type="NCBI Taxonomy" id="3153252"/>
    <lineage>
        <taxon>Bacteria</taxon>
        <taxon>Bacillati</taxon>
        <taxon>Bacillota</taxon>
        <taxon>Tissierellia</taxon>
        <taxon>Tissierellales</taxon>
        <taxon>Peptoniphilaceae</taxon>
        <taxon>Helcococcus</taxon>
    </lineage>
</organism>
<dbReference type="GO" id="GO:0016787">
    <property type="term" value="F:hydrolase activity"/>
    <property type="evidence" value="ECO:0007669"/>
    <property type="project" value="UniProtKB-KW"/>
</dbReference>
<comment type="caution">
    <text evidence="4">The sequence shown here is derived from an EMBL/GenBank/DDBJ whole genome shotgun (WGS) entry which is preliminary data.</text>
</comment>
<dbReference type="InterPro" id="IPR012341">
    <property type="entry name" value="6hp_glycosidase-like_sf"/>
</dbReference>
<dbReference type="RefSeq" id="WP_408126090.1">
    <property type="nucleotide sequence ID" value="NZ_JBFNFH010000001.1"/>
</dbReference>
<evidence type="ECO:0000259" key="2">
    <source>
        <dbReference type="Pfam" id="PF21307"/>
    </source>
</evidence>
<dbReference type="PANTHER" id="PTHR31084:SF19">
    <property type="entry name" value="GLYCOSYL HYDROLASE FAMILY 95 N-TERMINAL DOMAIN-CONTAINING PROTEIN"/>
    <property type="match status" value="1"/>
</dbReference>
<feature type="domain" description="Glycosyl hydrolase family 95 N-terminal" evidence="1">
    <location>
        <begin position="7"/>
        <end position="256"/>
    </location>
</feature>
<dbReference type="EMBL" id="JBFNFH010000001">
    <property type="protein sequence ID" value="MFM1524171.1"/>
    <property type="molecule type" value="Genomic_DNA"/>
</dbReference>
<dbReference type="Pfam" id="PF14498">
    <property type="entry name" value="Glyco_hyd_65N_2"/>
    <property type="match status" value="1"/>
</dbReference>
<dbReference type="InterPro" id="IPR008928">
    <property type="entry name" value="6-hairpin_glycosidase_sf"/>
</dbReference>
<protein>
    <submittedName>
        <fullName evidence="4">Glycoside hydrolase N-terminal domain-containing protein</fullName>
    </submittedName>
</protein>
<dbReference type="InterPro" id="IPR016518">
    <property type="entry name" value="Alpha-L-fucosidase"/>
</dbReference>
<feature type="domain" description="Glycosyl hydrolase family 95 catalytic" evidence="3">
    <location>
        <begin position="285"/>
        <end position="686"/>
    </location>
</feature>
<dbReference type="SUPFAM" id="SSF48208">
    <property type="entry name" value="Six-hairpin glycosidases"/>
    <property type="match status" value="1"/>
</dbReference>
<dbReference type="Pfam" id="PF22124">
    <property type="entry name" value="Glyco_hydro_95_cat"/>
    <property type="match status" value="1"/>
</dbReference>
<dbReference type="PIRSF" id="PIRSF007663">
    <property type="entry name" value="UCP007663"/>
    <property type="match status" value="1"/>
</dbReference>
<feature type="domain" description="Alpha fucosidase A-like C-terminal" evidence="2">
    <location>
        <begin position="691"/>
        <end position="733"/>
    </location>
</feature>
<reference evidence="4 5" key="1">
    <citation type="journal article" date="2024" name="Front. Microbiol.">
        <title>Pangenomic and biochemical analyses of Helcococcus ovis reveal widespread tetracycline resistance and a novel bacterial species, Helcococcus bovis.</title>
        <authorList>
            <person name="Cunha F."/>
            <person name="Zhai Y."/>
            <person name="Casaro S."/>
            <person name="Jones K.L."/>
            <person name="Hernandez M."/>
            <person name="Bisinotto R.S."/>
            <person name="Kariyawasam S."/>
            <person name="Brown M.B."/>
            <person name="Phillips A."/>
            <person name="Jeong K.C."/>
            <person name="Galvao K.N."/>
        </authorList>
    </citation>
    <scope>NUCLEOTIDE SEQUENCE [LARGE SCALE GENOMIC DNA]</scope>
    <source>
        <strain evidence="4 5">KG197</strain>
    </source>
</reference>
<dbReference type="Gene3D" id="1.50.10.10">
    <property type="match status" value="1"/>
</dbReference>
<evidence type="ECO:0000313" key="4">
    <source>
        <dbReference type="EMBL" id="MFM1524171.1"/>
    </source>
</evidence>
<keyword evidence="5" id="KW-1185">Reference proteome</keyword>
<proteinExistence type="predicted"/>
<dbReference type="InterPro" id="IPR054363">
    <property type="entry name" value="GH95_cat"/>
</dbReference>
<dbReference type="Proteomes" id="UP001629536">
    <property type="component" value="Unassembled WGS sequence"/>
</dbReference>
<dbReference type="InterPro" id="IPR049053">
    <property type="entry name" value="AFCA-like_C"/>
</dbReference>
<dbReference type="PANTHER" id="PTHR31084">
    <property type="entry name" value="ALPHA-L-FUCOSIDASE 2"/>
    <property type="match status" value="1"/>
</dbReference>
<evidence type="ECO:0000313" key="5">
    <source>
        <dbReference type="Proteomes" id="UP001629536"/>
    </source>
</evidence>
<evidence type="ECO:0000259" key="1">
    <source>
        <dbReference type="Pfam" id="PF14498"/>
    </source>
</evidence>
<gene>
    <name evidence="4" type="ORF">ABGF40_00615</name>
</gene>
<sequence>MDKRYILKYNRPSEKTYKGWEEEALPLGNGYIGAKIFGLINEEIIQFNEKSLWSGGPNGIDDYQAGNDDYRFESLRNVQKLLKAGKINKAREMAESKLIGPQNSQYGKYLSFGEIDIKYNDSDTISNFERGLDISDSLHYTKYLSDGKNIERESFISYPDNVFVMHLKNEKKQTITINLNLTNYLVDSDENSKMKVGDSTFFEKGILLSGYVCENNLRFSAYLEIETDGRIENDHGLKISNFNDVKIYLSAKTNYIQNPKLNYKDDKINLNEDVKNIVKTAILKGYQKIKENHIKDYKNLFDRVKLNISEYDDRYMDEILEEYKIKQNNYLEELYFQYGRYLLISSSRAGKNALPANLQGIWNAVDNPPWNSDYHLNVNLQMNYWPAYITNLSETAIPLINYVDDLRFYGRKCAEKYAGIISNDDEENGWMVHTQATIFGWTAPGWNYYWGWAPTSNAWIIQNVYDYFKYTLDYEILRNKIYPMLKETVKFWNSFLIYDEKSDRYVVSPSYSPEHGDISIGNTYDQSLVHDLFSNYLEVAKIMNDTDYIEDVRIKMSKLRPIHINSKGMIKEWYEEDSSDFNASKIEKNHRHISHLVGLFPGKIFDYDEKYKNAARMSLEDRGDGGTGWSKAYKINLWAKLSDGDRAHKLLRELLVNSTLKNLWDTHPPFQIDGNFGAVSGIANMLVSYKQGEIIPLPALPKSWKDGEVIGLKVFNKEVNIKWKNGKVIDFKVI</sequence>
<evidence type="ECO:0000259" key="3">
    <source>
        <dbReference type="Pfam" id="PF22124"/>
    </source>
</evidence>